<protein>
    <submittedName>
        <fullName evidence="1">Endodeoxyribonuclease RusA</fullName>
    </submittedName>
</protein>
<dbReference type="Gene3D" id="3.30.1330.70">
    <property type="entry name" value="Holliday junction resolvase RusA"/>
    <property type="match status" value="1"/>
</dbReference>
<dbReference type="GO" id="GO:0006281">
    <property type="term" value="P:DNA repair"/>
    <property type="evidence" value="ECO:0007669"/>
    <property type="project" value="InterPro"/>
</dbReference>
<reference evidence="1" key="1">
    <citation type="journal article" date="2021" name="Proc. Natl. Acad. Sci. U.S.A.">
        <title>A Catalog of Tens of Thousands of Viruses from Human Metagenomes Reveals Hidden Associations with Chronic Diseases.</title>
        <authorList>
            <person name="Tisza M.J."/>
            <person name="Buck C.B."/>
        </authorList>
    </citation>
    <scope>NUCLEOTIDE SEQUENCE</scope>
    <source>
        <strain evidence="1">CtakU3</strain>
    </source>
</reference>
<dbReference type="GO" id="GO:0000287">
    <property type="term" value="F:magnesium ion binding"/>
    <property type="evidence" value="ECO:0007669"/>
    <property type="project" value="InterPro"/>
</dbReference>
<dbReference type="InterPro" id="IPR008822">
    <property type="entry name" value="Endonuclease_RusA-like"/>
</dbReference>
<dbReference type="InterPro" id="IPR036614">
    <property type="entry name" value="RusA-like_sf"/>
</dbReference>
<sequence length="146" mass="16314">METKKERLSVILSFEVLGAVVPKGRPRFTRFGSVYTPKKTTDYEKLVHRQAEKALSETQSPGLISSPVKVFITVYMPIPQSWSSKKKREAVGVAHSKKPDLDNLVKSVMDGMNKALFTDDSLVCDIRANKLYGETPRVVVTVETVD</sequence>
<organism evidence="1">
    <name type="scientific">Myoviridae sp. ctakU3</name>
    <dbReference type="NCBI Taxonomy" id="2825135"/>
    <lineage>
        <taxon>Viruses</taxon>
        <taxon>Duplodnaviria</taxon>
        <taxon>Heunggongvirae</taxon>
        <taxon>Uroviricota</taxon>
        <taxon>Caudoviricetes</taxon>
    </lineage>
</organism>
<proteinExistence type="predicted"/>
<accession>A0A8S5P0J4</accession>
<evidence type="ECO:0000313" key="1">
    <source>
        <dbReference type="EMBL" id="DAE00606.1"/>
    </source>
</evidence>
<dbReference type="GO" id="GO:0006310">
    <property type="term" value="P:DNA recombination"/>
    <property type="evidence" value="ECO:0007669"/>
    <property type="project" value="InterPro"/>
</dbReference>
<dbReference type="Pfam" id="PF05866">
    <property type="entry name" value="RusA"/>
    <property type="match status" value="1"/>
</dbReference>
<name>A0A8S5P0J4_9CAUD</name>
<dbReference type="SUPFAM" id="SSF103084">
    <property type="entry name" value="Holliday junction resolvase RusA"/>
    <property type="match status" value="1"/>
</dbReference>
<dbReference type="EMBL" id="BK015306">
    <property type="protein sequence ID" value="DAE00606.1"/>
    <property type="molecule type" value="Genomic_DNA"/>
</dbReference>